<feature type="region of interest" description="Disordered" evidence="4">
    <location>
        <begin position="70"/>
        <end position="122"/>
    </location>
</feature>
<keyword evidence="3" id="KW-0234">DNA repair</keyword>
<dbReference type="PANTHER" id="PTHR12159:SF9">
    <property type="entry name" value="G_T MISMATCH-SPECIFIC THYMINE DNA GLYCOSYLASE"/>
    <property type="match status" value="1"/>
</dbReference>
<dbReference type="AlphaFoldDB" id="A0A2V1E888"/>
<reference evidence="6 7" key="1">
    <citation type="journal article" date="2018" name="Sci. Rep.">
        <title>Comparative genomics provides insights into the lifestyle and reveals functional heterogeneity of dark septate endophytic fungi.</title>
        <authorList>
            <person name="Knapp D.G."/>
            <person name="Nemeth J.B."/>
            <person name="Barry K."/>
            <person name="Hainaut M."/>
            <person name="Henrissat B."/>
            <person name="Johnson J."/>
            <person name="Kuo A."/>
            <person name="Lim J.H.P."/>
            <person name="Lipzen A."/>
            <person name="Nolan M."/>
            <person name="Ohm R.A."/>
            <person name="Tamas L."/>
            <person name="Grigoriev I.V."/>
            <person name="Spatafora J.W."/>
            <person name="Nagy L.G."/>
            <person name="Kovacs G.M."/>
        </authorList>
    </citation>
    <scope>NUCLEOTIDE SEQUENCE [LARGE SCALE GENOMIC DNA]</scope>
    <source>
        <strain evidence="6 7">DSE2036</strain>
    </source>
</reference>
<dbReference type="Proteomes" id="UP000244855">
    <property type="component" value="Unassembled WGS sequence"/>
</dbReference>
<dbReference type="FunFam" id="3.40.470.10:FF:000010">
    <property type="entry name" value="G/U mismatch-specific DNA glycosylase"/>
    <property type="match status" value="1"/>
</dbReference>
<dbReference type="EMBL" id="KZ805307">
    <property type="protein sequence ID" value="PVI06731.1"/>
    <property type="molecule type" value="Genomic_DNA"/>
</dbReference>
<dbReference type="OrthoDB" id="565731at2759"/>
<dbReference type="InterPro" id="IPR005122">
    <property type="entry name" value="Uracil-DNA_glycosylase-like"/>
</dbReference>
<dbReference type="STRING" id="97972.A0A2V1E888"/>
<dbReference type="GO" id="GO:0006285">
    <property type="term" value="P:base-excision repair, AP site formation"/>
    <property type="evidence" value="ECO:0007669"/>
    <property type="project" value="InterPro"/>
</dbReference>
<evidence type="ECO:0000259" key="5">
    <source>
        <dbReference type="Pfam" id="PF03167"/>
    </source>
</evidence>
<keyword evidence="1" id="KW-0227">DNA damage</keyword>
<keyword evidence="2" id="KW-0378">Hydrolase</keyword>
<evidence type="ECO:0000256" key="4">
    <source>
        <dbReference type="SAM" id="MobiDB-lite"/>
    </source>
</evidence>
<name>A0A2V1E888_9PLEO</name>
<feature type="compositionally biased region" description="Low complexity" evidence="4">
    <location>
        <begin position="89"/>
        <end position="106"/>
    </location>
</feature>
<dbReference type="InterPro" id="IPR015637">
    <property type="entry name" value="MUG/TDG"/>
</dbReference>
<gene>
    <name evidence="6" type="ORF">DM02DRAFT_609533</name>
</gene>
<evidence type="ECO:0000313" key="6">
    <source>
        <dbReference type="EMBL" id="PVI06731.1"/>
    </source>
</evidence>
<dbReference type="PANTHER" id="PTHR12159">
    <property type="entry name" value="G/T AND G/U MISMATCH-SPECIFIC DNA GLYCOSYLASE"/>
    <property type="match status" value="1"/>
</dbReference>
<dbReference type="Gene3D" id="3.40.470.10">
    <property type="entry name" value="Uracil-DNA glycosylase-like domain"/>
    <property type="match status" value="1"/>
</dbReference>
<dbReference type="GO" id="GO:0004844">
    <property type="term" value="F:uracil DNA N-glycosylase activity"/>
    <property type="evidence" value="ECO:0007669"/>
    <property type="project" value="TreeGrafter"/>
</dbReference>
<dbReference type="Pfam" id="PF03167">
    <property type="entry name" value="UDG"/>
    <property type="match status" value="1"/>
</dbReference>
<dbReference type="InterPro" id="IPR036895">
    <property type="entry name" value="Uracil-DNA_glycosylase-like_sf"/>
</dbReference>
<sequence>MTFAVVGAVRSTAKRLQRQTMMPLKRSIEDEEESLPNPERIDNTNHTNIDPTATFKGRLSKFQYTSTITLSSNDETSRRTSKRTRINVSATAGAATTPSPDSTSSPREQKKQKRKSSRYADPSKYAHLSPLTDILIPGLICVFVGTNPGVQTATKGHAYAHPSNHFWKLLHSSGLTDRRLKPEEDRSLPELYCMGNTNIVDRPSKDAAELSKEEMAAGTVALDAKFLLYKPEAVCIVGKGIWEAIWRHRYGKNPTKAQFKYGWQDEEHNMGKSVDGKEEVGPNGKIWKGSRVFVTTSTSGLAASLKPAEKEAIWKPFGEWVQKRREERGFVPGGAGEKTATTV</sequence>
<dbReference type="CDD" id="cd10028">
    <property type="entry name" value="UDG-F2_TDG_MUG"/>
    <property type="match status" value="1"/>
</dbReference>
<dbReference type="GO" id="GO:0008263">
    <property type="term" value="F:pyrimidine-specific mismatch base pair DNA N-glycosylase activity"/>
    <property type="evidence" value="ECO:0007669"/>
    <property type="project" value="TreeGrafter"/>
</dbReference>
<accession>A0A2V1E888</accession>
<organism evidence="6 7">
    <name type="scientific">Periconia macrospinosa</name>
    <dbReference type="NCBI Taxonomy" id="97972"/>
    <lineage>
        <taxon>Eukaryota</taxon>
        <taxon>Fungi</taxon>
        <taxon>Dikarya</taxon>
        <taxon>Ascomycota</taxon>
        <taxon>Pezizomycotina</taxon>
        <taxon>Dothideomycetes</taxon>
        <taxon>Pleosporomycetidae</taxon>
        <taxon>Pleosporales</taxon>
        <taxon>Massarineae</taxon>
        <taxon>Periconiaceae</taxon>
        <taxon>Periconia</taxon>
    </lineage>
</organism>
<evidence type="ECO:0000256" key="1">
    <source>
        <dbReference type="ARBA" id="ARBA00022763"/>
    </source>
</evidence>
<evidence type="ECO:0000313" key="7">
    <source>
        <dbReference type="Proteomes" id="UP000244855"/>
    </source>
</evidence>
<feature type="domain" description="Uracil-DNA glycosylase-like" evidence="5">
    <location>
        <begin position="142"/>
        <end position="315"/>
    </location>
</feature>
<evidence type="ECO:0000256" key="3">
    <source>
        <dbReference type="ARBA" id="ARBA00023204"/>
    </source>
</evidence>
<protein>
    <submittedName>
        <fullName evidence="6">DNA glycosylase</fullName>
    </submittedName>
</protein>
<dbReference type="SUPFAM" id="SSF52141">
    <property type="entry name" value="Uracil-DNA glycosylase-like"/>
    <property type="match status" value="1"/>
</dbReference>
<feature type="region of interest" description="Disordered" evidence="4">
    <location>
        <begin position="24"/>
        <end position="52"/>
    </location>
</feature>
<keyword evidence="7" id="KW-1185">Reference proteome</keyword>
<evidence type="ECO:0000256" key="2">
    <source>
        <dbReference type="ARBA" id="ARBA00022801"/>
    </source>
</evidence>
<proteinExistence type="predicted"/>